<proteinExistence type="predicted"/>
<reference evidence="2 3" key="1">
    <citation type="submission" date="2019-01" db="EMBL/GenBank/DDBJ databases">
        <title>Draft genome sequence of Dictyobacter sp. Uno17.</title>
        <authorList>
            <person name="Wang C.M."/>
            <person name="Zheng Y."/>
            <person name="Sakai Y."/>
            <person name="Abe K."/>
            <person name="Yokota A."/>
            <person name="Yabe S."/>
        </authorList>
    </citation>
    <scope>NUCLEOTIDE SEQUENCE [LARGE SCALE GENOMIC DNA]</scope>
    <source>
        <strain evidence="2 3">Uno17</strain>
    </source>
</reference>
<comment type="caution">
    <text evidence="2">The sequence shown here is derived from an EMBL/GenBank/DDBJ whole genome shotgun (WGS) entry which is preliminary data.</text>
</comment>
<keyword evidence="3" id="KW-1185">Reference proteome</keyword>
<dbReference type="RefSeq" id="WP_172632325.1">
    <property type="nucleotide sequence ID" value="NZ_BIXY01000080.1"/>
</dbReference>
<dbReference type="SUPFAM" id="SSF56300">
    <property type="entry name" value="Metallo-dependent phosphatases"/>
    <property type="match status" value="1"/>
</dbReference>
<evidence type="ECO:0000259" key="1">
    <source>
        <dbReference type="Pfam" id="PF00149"/>
    </source>
</evidence>
<evidence type="ECO:0000313" key="3">
    <source>
        <dbReference type="Proteomes" id="UP000322530"/>
    </source>
</evidence>
<dbReference type="Pfam" id="PF00149">
    <property type="entry name" value="Metallophos"/>
    <property type="match status" value="1"/>
</dbReference>
<dbReference type="Proteomes" id="UP000322530">
    <property type="component" value="Unassembled WGS sequence"/>
</dbReference>
<dbReference type="EMBL" id="BIXY01000080">
    <property type="protein sequence ID" value="GCF10704.1"/>
    <property type="molecule type" value="Genomic_DNA"/>
</dbReference>
<dbReference type="GO" id="GO:0016787">
    <property type="term" value="F:hydrolase activity"/>
    <property type="evidence" value="ECO:0007669"/>
    <property type="project" value="InterPro"/>
</dbReference>
<dbReference type="PANTHER" id="PTHR46546">
    <property type="entry name" value="SHEWANELLA-LIKE PROTEIN PHOSPHATASE 1"/>
    <property type="match status" value="1"/>
</dbReference>
<organism evidence="2 3">
    <name type="scientific">Dictyobacter arantiisoli</name>
    <dbReference type="NCBI Taxonomy" id="2014874"/>
    <lineage>
        <taxon>Bacteria</taxon>
        <taxon>Bacillati</taxon>
        <taxon>Chloroflexota</taxon>
        <taxon>Ktedonobacteria</taxon>
        <taxon>Ktedonobacterales</taxon>
        <taxon>Dictyobacteraceae</taxon>
        <taxon>Dictyobacter</taxon>
    </lineage>
</organism>
<dbReference type="CDD" id="cd00144">
    <property type="entry name" value="MPP_PPP_family"/>
    <property type="match status" value="1"/>
</dbReference>
<feature type="domain" description="Calcineurin-like phosphoesterase" evidence="1">
    <location>
        <begin position="6"/>
        <end position="219"/>
    </location>
</feature>
<dbReference type="Gene3D" id="3.60.21.10">
    <property type="match status" value="1"/>
</dbReference>
<dbReference type="PANTHER" id="PTHR46546:SF4">
    <property type="entry name" value="SHEWANELLA-LIKE PROTEIN PHOSPHATASE 1"/>
    <property type="match status" value="1"/>
</dbReference>
<name>A0A5A5TIB4_9CHLR</name>
<gene>
    <name evidence="2" type="ORF">KDI_42680</name>
</gene>
<dbReference type="InterPro" id="IPR004843">
    <property type="entry name" value="Calcineurin-like_PHP"/>
</dbReference>
<accession>A0A5A5TIB4</accession>
<sequence length="267" mass="29782">MGRSAPIYIVGDIHGHVRVLQRLLQEVYLINAQQHWTGGTATLWLLGDLVDRGPDSIGVIDLVMRLQTEAAVVGGMVDCLLGNHEILMLGAYQFGRRSTGLSSNFITKWRRNGGAKADLAKLTMQHLNWLNERPVMAQIDDTLLIHADSTFYTRYGHSINEVNETFHALLKRSNTLAWEELIESFSMRGVFIHQYSGGEFIDRFTQIFGGERIIHGHTPISTMLGGLAKKVTQPYIYASGRCINVDGGIYMGSNGFVYQMPISQAEP</sequence>
<dbReference type="InterPro" id="IPR029052">
    <property type="entry name" value="Metallo-depent_PP-like"/>
</dbReference>
<dbReference type="AlphaFoldDB" id="A0A5A5TIB4"/>
<evidence type="ECO:0000313" key="2">
    <source>
        <dbReference type="EMBL" id="GCF10704.1"/>
    </source>
</evidence>
<protein>
    <recommendedName>
        <fullName evidence="1">Calcineurin-like phosphoesterase domain-containing protein</fullName>
    </recommendedName>
</protein>